<evidence type="ECO:0000256" key="2">
    <source>
        <dbReference type="SAM" id="Phobius"/>
    </source>
</evidence>
<dbReference type="InterPro" id="IPR000160">
    <property type="entry name" value="GGDEF_dom"/>
</dbReference>
<feature type="coiled-coil region" evidence="1">
    <location>
        <begin position="250"/>
        <end position="284"/>
    </location>
</feature>
<reference evidence="4" key="1">
    <citation type="submission" date="2021-10" db="EMBL/GenBank/DDBJ databases">
        <title>Anaerobic single-cell dispensing facilitates the cultivation of human gut bacteria.</title>
        <authorList>
            <person name="Afrizal A."/>
        </authorList>
    </citation>
    <scope>NUCLEOTIDE SEQUENCE</scope>
    <source>
        <strain evidence="4">CLA-AA-H233</strain>
    </source>
</reference>
<proteinExistence type="predicted"/>
<comment type="caution">
    <text evidence="4">The sequence shown here is derived from an EMBL/GenBank/DDBJ whole genome shotgun (WGS) entry which is preliminary data.</text>
</comment>
<keyword evidence="2" id="KW-0812">Transmembrane</keyword>
<dbReference type="EMBL" id="JAJEQL010000003">
    <property type="protein sequence ID" value="MCC2198577.1"/>
    <property type="molecule type" value="Genomic_DNA"/>
</dbReference>
<accession>A0ABS8F5S6</accession>
<dbReference type="PROSITE" id="PS51257">
    <property type="entry name" value="PROKAR_LIPOPROTEIN"/>
    <property type="match status" value="1"/>
</dbReference>
<evidence type="ECO:0000256" key="1">
    <source>
        <dbReference type="SAM" id="Coils"/>
    </source>
</evidence>
<feature type="transmembrane region" description="Helical" evidence="2">
    <location>
        <begin position="423"/>
        <end position="443"/>
    </location>
</feature>
<keyword evidence="2" id="KW-1133">Transmembrane helix</keyword>
<feature type="transmembrane region" description="Helical" evidence="2">
    <location>
        <begin position="12"/>
        <end position="32"/>
    </location>
</feature>
<dbReference type="Gene3D" id="3.30.70.270">
    <property type="match status" value="1"/>
</dbReference>
<evidence type="ECO:0000313" key="4">
    <source>
        <dbReference type="EMBL" id="MCC2198577.1"/>
    </source>
</evidence>
<dbReference type="InterPro" id="IPR043128">
    <property type="entry name" value="Rev_trsase/Diguanyl_cyclase"/>
</dbReference>
<keyword evidence="2" id="KW-0472">Membrane</keyword>
<dbReference type="InterPro" id="IPR029787">
    <property type="entry name" value="Nucleotide_cyclase"/>
</dbReference>
<organism evidence="4 5">
    <name type="scientific">Faecalibacterium butyricigenerans</name>
    <dbReference type="NCBI Taxonomy" id="1851427"/>
    <lineage>
        <taxon>Bacteria</taxon>
        <taxon>Bacillati</taxon>
        <taxon>Bacillota</taxon>
        <taxon>Clostridia</taxon>
        <taxon>Eubacteriales</taxon>
        <taxon>Oscillospiraceae</taxon>
        <taxon>Faecalibacterium</taxon>
    </lineage>
</organism>
<protein>
    <recommendedName>
        <fullName evidence="3">GGDEF domain-containing protein</fullName>
    </recommendedName>
</protein>
<feature type="domain" description="GGDEF" evidence="3">
    <location>
        <begin position="482"/>
        <end position="609"/>
    </location>
</feature>
<dbReference type="RefSeq" id="WP_227620159.1">
    <property type="nucleotide sequence ID" value="NZ_JAJEQL010000003.1"/>
</dbReference>
<dbReference type="SUPFAM" id="SSF55073">
    <property type="entry name" value="Nucleotide cyclase"/>
    <property type="match status" value="1"/>
</dbReference>
<evidence type="ECO:0000259" key="3">
    <source>
        <dbReference type="PROSITE" id="PS50887"/>
    </source>
</evidence>
<dbReference type="SMART" id="SM00267">
    <property type="entry name" value="GGDEF"/>
    <property type="match status" value="1"/>
</dbReference>
<name>A0ABS8F5S6_9FIRM</name>
<dbReference type="Proteomes" id="UP001430637">
    <property type="component" value="Unassembled WGS sequence"/>
</dbReference>
<keyword evidence="1" id="KW-0175">Coiled coil</keyword>
<evidence type="ECO:0000313" key="5">
    <source>
        <dbReference type="Proteomes" id="UP001430637"/>
    </source>
</evidence>
<keyword evidence="5" id="KW-1185">Reference proteome</keyword>
<sequence>MKSFDLLRYLKKWWFVIMLVTAVGCLGVYEFISSRQSYTATAVIQYAGPNVSEGLNADGTRIDPSEITSASVINKTIQDLGLTASTESIRPRISVQEVIPEDEETKKETALSNGDEYEYYPTTYAVSFTVDSKDATDYARNVLDSVLTNYFQYYSETHVDADIFPNNASNVSVANYEYIDCVEILRNNANESAAFLRKKAEEKYGFYSVKSGYSFSDLVSEYEYLTQNALNDLYAYVINNKLVRDHNLLVNTKKNAILRYQLQIDSLNNNISEAKDIIDQFGDKTLDGAAVYSANRNADGGETQIITDVVRDYTTQPSGDVTTTYDKLIRHYADLHAERIDAAIAQGKAQEILDAYADVTRNTDPASAEALWASDRIDELVQKFTSLYELSIETVEEFNQVNGADNIKMKNSIVVNAKLNLKLYAALSVILFLFLGCFCAIFLGRLGDFVDYYLYVDKKSGLPNRERCDAMVDRYSTVRLNGQFTVIHIQVDLSGMSRNDGDKALRALGDQLQYVFRTLGFVGYNGAGHFIVLLEDCSIDLARNCVDRLSNLLAKTELAVFGPCVFVGVSNSAKDDAYEIRALLRLAIRRCADAKARQEAENARKAAESSPLKSES</sequence>
<dbReference type="PROSITE" id="PS50887">
    <property type="entry name" value="GGDEF"/>
    <property type="match status" value="1"/>
</dbReference>
<gene>
    <name evidence="4" type="ORF">LKD23_02180</name>
</gene>